<sequence>MAHAVLPERLVVRLLAVLAAAAGCLDAVCVSRLGGPFASVITGNLVQLGRGIATPDGRLAISATTAVAGYILGVAAGSAGLGHGRVGWHRRTSLIAAIELALLAGVTAGWLATDGRPGGGTAWLLLAVASMAMGVQSVVTVSSGIRGASTTYLTGTLTSIVRTLTSEPYRFATTAGGAARLAALLCGATVGALMLRIAPLWAPALPAVLVAAAVVFAALSARRRMEDP</sequence>
<accession>A0A8J3X0G7</accession>
<keyword evidence="1" id="KW-0812">Transmembrane</keyword>
<dbReference type="Proteomes" id="UP000599074">
    <property type="component" value="Unassembled WGS sequence"/>
</dbReference>
<feature type="transmembrane region" description="Helical" evidence="1">
    <location>
        <begin position="59"/>
        <end position="82"/>
    </location>
</feature>
<protein>
    <recommendedName>
        <fullName evidence="4">DUF1275 domain-containing protein</fullName>
    </recommendedName>
</protein>
<feature type="transmembrane region" description="Helical" evidence="1">
    <location>
        <begin position="200"/>
        <end position="219"/>
    </location>
</feature>
<feature type="transmembrane region" description="Helical" evidence="1">
    <location>
        <begin position="169"/>
        <end position="194"/>
    </location>
</feature>
<dbReference type="PANTHER" id="PTHR37314:SF4">
    <property type="entry name" value="UPF0700 TRANSMEMBRANE PROTEIN YOAK"/>
    <property type="match status" value="1"/>
</dbReference>
<dbReference type="RefSeq" id="WP_168115946.1">
    <property type="nucleotide sequence ID" value="NZ_BOON01000028.1"/>
</dbReference>
<proteinExistence type="predicted"/>
<evidence type="ECO:0008006" key="4">
    <source>
        <dbReference type="Google" id="ProtNLM"/>
    </source>
</evidence>
<feature type="transmembrane region" description="Helical" evidence="1">
    <location>
        <begin position="94"/>
        <end position="112"/>
    </location>
</feature>
<keyword evidence="1" id="KW-0472">Membrane</keyword>
<keyword evidence="1" id="KW-1133">Transmembrane helix</keyword>
<name>A0A8J3X0G7_9ACTN</name>
<dbReference type="Pfam" id="PF06912">
    <property type="entry name" value="DUF1275"/>
    <property type="match status" value="1"/>
</dbReference>
<dbReference type="EMBL" id="BOON01000028">
    <property type="protein sequence ID" value="GII23360.1"/>
    <property type="molecule type" value="Genomic_DNA"/>
</dbReference>
<feature type="transmembrane region" description="Helical" evidence="1">
    <location>
        <begin position="124"/>
        <end position="148"/>
    </location>
</feature>
<evidence type="ECO:0000313" key="2">
    <source>
        <dbReference type="EMBL" id="GII23360.1"/>
    </source>
</evidence>
<evidence type="ECO:0000313" key="3">
    <source>
        <dbReference type="Proteomes" id="UP000599074"/>
    </source>
</evidence>
<reference evidence="2" key="1">
    <citation type="submission" date="2021-01" db="EMBL/GenBank/DDBJ databases">
        <title>Whole genome shotgun sequence of Planosporangium mesophilum NBRC 109066.</title>
        <authorList>
            <person name="Komaki H."/>
            <person name="Tamura T."/>
        </authorList>
    </citation>
    <scope>NUCLEOTIDE SEQUENCE</scope>
    <source>
        <strain evidence="2">NBRC 109066</strain>
    </source>
</reference>
<keyword evidence="3" id="KW-1185">Reference proteome</keyword>
<dbReference type="PANTHER" id="PTHR37314">
    <property type="entry name" value="SLR0142 PROTEIN"/>
    <property type="match status" value="1"/>
</dbReference>
<gene>
    <name evidence="2" type="ORF">Pme01_29570</name>
</gene>
<organism evidence="2 3">
    <name type="scientific">Planosporangium mesophilum</name>
    <dbReference type="NCBI Taxonomy" id="689768"/>
    <lineage>
        <taxon>Bacteria</taxon>
        <taxon>Bacillati</taxon>
        <taxon>Actinomycetota</taxon>
        <taxon>Actinomycetes</taxon>
        <taxon>Micromonosporales</taxon>
        <taxon>Micromonosporaceae</taxon>
        <taxon>Planosporangium</taxon>
    </lineage>
</organism>
<dbReference type="AlphaFoldDB" id="A0A8J3X0G7"/>
<comment type="caution">
    <text evidence="2">The sequence shown here is derived from an EMBL/GenBank/DDBJ whole genome shotgun (WGS) entry which is preliminary data.</text>
</comment>
<evidence type="ECO:0000256" key="1">
    <source>
        <dbReference type="SAM" id="Phobius"/>
    </source>
</evidence>
<dbReference type="InterPro" id="IPR010699">
    <property type="entry name" value="DUF1275"/>
</dbReference>